<feature type="coiled-coil region" evidence="1">
    <location>
        <begin position="34"/>
        <end position="134"/>
    </location>
</feature>
<accession>A0ABV1HJ80</accession>
<comment type="caution">
    <text evidence="2">The sequence shown here is derived from an EMBL/GenBank/DDBJ whole genome shotgun (WGS) entry which is preliminary data.</text>
</comment>
<proteinExistence type="predicted"/>
<keyword evidence="1" id="KW-0175">Coiled coil</keyword>
<evidence type="ECO:0000313" key="3">
    <source>
        <dbReference type="Proteomes" id="UP001437460"/>
    </source>
</evidence>
<gene>
    <name evidence="2" type="ORF">WMO41_04085</name>
</gene>
<dbReference type="Pfam" id="PF09903">
    <property type="entry name" value="DUF2130"/>
    <property type="match status" value="1"/>
</dbReference>
<organism evidence="2 3">
    <name type="scientific">Ventrimonas faecis</name>
    <dbReference type="NCBI Taxonomy" id="3133170"/>
    <lineage>
        <taxon>Bacteria</taxon>
        <taxon>Bacillati</taxon>
        <taxon>Bacillota</taxon>
        <taxon>Clostridia</taxon>
        <taxon>Lachnospirales</taxon>
        <taxon>Lachnospiraceae</taxon>
        <taxon>Ventrimonas</taxon>
    </lineage>
</organism>
<dbReference type="InterPro" id="IPR019219">
    <property type="entry name" value="DUF2130"/>
</dbReference>
<dbReference type="RefSeq" id="WP_349228670.1">
    <property type="nucleotide sequence ID" value="NZ_JBBMFJ010000005.1"/>
</dbReference>
<reference evidence="2 3" key="1">
    <citation type="submission" date="2024-03" db="EMBL/GenBank/DDBJ databases">
        <title>Human intestinal bacterial collection.</title>
        <authorList>
            <person name="Pauvert C."/>
            <person name="Hitch T.C.A."/>
            <person name="Clavel T."/>
        </authorList>
    </citation>
    <scope>NUCLEOTIDE SEQUENCE [LARGE SCALE GENOMIC DNA]</scope>
    <source>
        <strain evidence="2 3">CLA-AP-H27</strain>
    </source>
</reference>
<sequence>MEKKLVCPNCGEPFEIDEKGYAAIAKQVRDKEFKEELTRQQASLEAEKRTALELARSQTAESYEKQLAVKEAEILKLKARGEQAGKEQELAVAKAETVLKGQLQEQIQRQQDEIAELKAQTELTKKQAELAEKQAVLQEKTLRESHDAQLKQQRESYDMQLKQQQESYGVQLKQQQASMTELKERYEAQLKQQEQSMKERYEAERQLEEKAVKERYEIQLKDKDEMIEYYRDLKAKQSTKMVGETLEQHCEVSFNQVRAIGFQNAYFEKDNEVSKSGSKGDYIFRDYDENGLEYISIMFEMKNENETTATKHKNADFLKELDKDRREKGCEYAVLVTLLEADNDYYNTGIVDMSHKYPKMYVIRPQFFIQIITILRNAAMNSLQYKRELETMRNQNLDITHFEEKLLDFKDKFGRNYTLASDRFQKAIDEIDKTIDHLQKVKDNLLASENNLRLANNKLDDLTIKKLTWKNPTMQEKFAEARAAAIPEQKQVEVGQDAE</sequence>
<keyword evidence="3" id="KW-1185">Reference proteome</keyword>
<protein>
    <submittedName>
        <fullName evidence="2">DUF2130 domain-containing protein</fullName>
    </submittedName>
</protein>
<evidence type="ECO:0000313" key="2">
    <source>
        <dbReference type="EMBL" id="MEQ2562350.1"/>
    </source>
</evidence>
<evidence type="ECO:0000256" key="1">
    <source>
        <dbReference type="SAM" id="Coils"/>
    </source>
</evidence>
<feature type="coiled-coil region" evidence="1">
    <location>
        <begin position="172"/>
        <end position="211"/>
    </location>
</feature>
<dbReference type="EMBL" id="JBBMFJ010000005">
    <property type="protein sequence ID" value="MEQ2562350.1"/>
    <property type="molecule type" value="Genomic_DNA"/>
</dbReference>
<dbReference type="Proteomes" id="UP001437460">
    <property type="component" value="Unassembled WGS sequence"/>
</dbReference>
<dbReference type="PIRSF" id="PIRSF005850">
    <property type="entry name" value="UCP005850"/>
    <property type="match status" value="1"/>
</dbReference>
<feature type="coiled-coil region" evidence="1">
    <location>
        <begin position="438"/>
        <end position="465"/>
    </location>
</feature>
<name>A0ABV1HJ80_9FIRM</name>